<feature type="domain" description="Cyclic nucleotide-binding" evidence="2">
    <location>
        <begin position="215"/>
        <end position="315"/>
    </location>
</feature>
<evidence type="ECO:0000313" key="3">
    <source>
        <dbReference type="EnsemblMetazoa" id="Aqu2.1.39205_001"/>
    </source>
</evidence>
<dbReference type="Pfam" id="PF00027">
    <property type="entry name" value="cNMP_binding"/>
    <property type="match status" value="2"/>
</dbReference>
<protein>
    <recommendedName>
        <fullName evidence="2">Cyclic nucleotide-binding domain-containing protein</fullName>
    </recommendedName>
</protein>
<dbReference type="CDD" id="cd00038">
    <property type="entry name" value="CAP_ED"/>
    <property type="match status" value="2"/>
</dbReference>
<evidence type="ECO:0000256" key="1">
    <source>
        <dbReference type="SAM" id="MobiDB-lite"/>
    </source>
</evidence>
<evidence type="ECO:0000313" key="4">
    <source>
        <dbReference type="Proteomes" id="UP000007879"/>
    </source>
</evidence>
<dbReference type="SUPFAM" id="SSF51206">
    <property type="entry name" value="cAMP-binding domain-like"/>
    <property type="match status" value="2"/>
</dbReference>
<dbReference type="PANTHER" id="PTHR47823">
    <property type="entry name" value="ION_TRANS DOMAIN-CONTAINING PROTEIN"/>
    <property type="match status" value="1"/>
</dbReference>
<feature type="domain" description="Cyclic nucleotide-binding" evidence="2">
    <location>
        <begin position="83"/>
        <end position="169"/>
    </location>
</feature>
<keyword evidence="4" id="KW-1185">Reference proteome</keyword>
<feature type="compositionally biased region" description="Polar residues" evidence="1">
    <location>
        <begin position="14"/>
        <end position="26"/>
    </location>
</feature>
<dbReference type="Gene3D" id="2.60.120.10">
    <property type="entry name" value="Jelly Rolls"/>
    <property type="match status" value="2"/>
</dbReference>
<feature type="region of interest" description="Disordered" evidence="1">
    <location>
        <begin position="1"/>
        <end position="57"/>
    </location>
</feature>
<gene>
    <name evidence="3" type="primary">105316812</name>
</gene>
<accession>A0A1X7VFY4</accession>
<dbReference type="Proteomes" id="UP000007879">
    <property type="component" value="Unassembled WGS sequence"/>
</dbReference>
<dbReference type="SMART" id="SM00100">
    <property type="entry name" value="cNMP"/>
    <property type="match status" value="2"/>
</dbReference>
<sequence length="339" mass="37435">MGNGVSGSRGASARINSAGPSNTNTLPELEQEEGAMNQREEERGGESRSAPGLAPPQKHHDLISAAIEEISSFFRLPFNTATLLSSAVTRNLNSNEAIVKKGETVRGVCIVIEGCLSQLDPSGKKTLYNLRPGDMFGEVETLTSCAAEADIIANEKSCLICLPMEAIRNKTRGRVNEKNIKDWCIERSYLISNYFDRQVIALSVIMLSLKSSSDLFSTWSHEALEYISRLCQITAYSSKSTVFQEGEPSNDVFVLVKGKLEIVGNNNDKEEIEVKSTKKAQAFGIKDTFKRQSRQQTVNVIEPSLIVLVSKDVIKLSLSKFPNENRSFMAKVQTYRTDP</sequence>
<dbReference type="PROSITE" id="PS50042">
    <property type="entry name" value="CNMP_BINDING_3"/>
    <property type="match status" value="2"/>
</dbReference>
<dbReference type="KEGG" id="aqu:105316812"/>
<dbReference type="PANTHER" id="PTHR47823:SF9">
    <property type="entry name" value="CHROMOSOME UNDETERMINED SCAFFOLD_10, WHOLE GENOME SHOTGUN SEQUENCE"/>
    <property type="match status" value="1"/>
</dbReference>
<name>A0A1X7VFY4_AMPQE</name>
<reference evidence="4" key="1">
    <citation type="journal article" date="2010" name="Nature">
        <title>The Amphimedon queenslandica genome and the evolution of animal complexity.</title>
        <authorList>
            <person name="Srivastava M."/>
            <person name="Simakov O."/>
            <person name="Chapman J."/>
            <person name="Fahey B."/>
            <person name="Gauthier M.E."/>
            <person name="Mitros T."/>
            <person name="Richards G.S."/>
            <person name="Conaco C."/>
            <person name="Dacre M."/>
            <person name="Hellsten U."/>
            <person name="Larroux C."/>
            <person name="Putnam N.H."/>
            <person name="Stanke M."/>
            <person name="Adamska M."/>
            <person name="Darling A."/>
            <person name="Degnan S.M."/>
            <person name="Oakley T.H."/>
            <person name="Plachetzki D.C."/>
            <person name="Zhai Y."/>
            <person name="Adamski M."/>
            <person name="Calcino A."/>
            <person name="Cummins S.F."/>
            <person name="Goodstein D.M."/>
            <person name="Harris C."/>
            <person name="Jackson D.J."/>
            <person name="Leys S.P."/>
            <person name="Shu S."/>
            <person name="Woodcroft B.J."/>
            <person name="Vervoort M."/>
            <person name="Kosik K.S."/>
            <person name="Manning G."/>
            <person name="Degnan B.M."/>
            <person name="Rokhsar D.S."/>
        </authorList>
    </citation>
    <scope>NUCLEOTIDE SEQUENCE [LARGE SCALE GENOMIC DNA]</scope>
</reference>
<proteinExistence type="predicted"/>
<organism evidence="3">
    <name type="scientific">Amphimedon queenslandica</name>
    <name type="common">Sponge</name>
    <dbReference type="NCBI Taxonomy" id="400682"/>
    <lineage>
        <taxon>Eukaryota</taxon>
        <taxon>Metazoa</taxon>
        <taxon>Porifera</taxon>
        <taxon>Demospongiae</taxon>
        <taxon>Heteroscleromorpha</taxon>
        <taxon>Haplosclerida</taxon>
        <taxon>Niphatidae</taxon>
        <taxon>Amphimedon</taxon>
    </lineage>
</organism>
<dbReference type="EnsemblMetazoa" id="Aqu2.1.39205_001">
    <property type="protein sequence ID" value="Aqu2.1.39205_001"/>
    <property type="gene ID" value="Aqu2.1.39205"/>
</dbReference>
<dbReference type="STRING" id="400682.A0A1X7VFY4"/>
<reference evidence="3" key="2">
    <citation type="submission" date="2017-05" db="UniProtKB">
        <authorList>
            <consortium name="EnsemblMetazoa"/>
        </authorList>
    </citation>
    <scope>IDENTIFICATION</scope>
</reference>
<dbReference type="InterPro" id="IPR018490">
    <property type="entry name" value="cNMP-bd_dom_sf"/>
</dbReference>
<dbReference type="EnsemblMetazoa" id="XM_011412023.2">
    <property type="protein sequence ID" value="XP_011410325.1"/>
    <property type="gene ID" value="LOC105316812"/>
</dbReference>
<dbReference type="OrthoDB" id="421226at2759"/>
<dbReference type="InterPro" id="IPR000595">
    <property type="entry name" value="cNMP-bd_dom"/>
</dbReference>
<dbReference type="InterPro" id="IPR014710">
    <property type="entry name" value="RmlC-like_jellyroll"/>
</dbReference>
<dbReference type="AlphaFoldDB" id="A0A1X7VFY4"/>
<evidence type="ECO:0000259" key="2">
    <source>
        <dbReference type="PROSITE" id="PS50042"/>
    </source>
</evidence>
<dbReference type="InParanoid" id="A0A1X7VFY4"/>